<keyword evidence="3" id="KW-1185">Reference proteome</keyword>
<accession>A0A0C3PTA8</accession>
<evidence type="ECO:0000256" key="1">
    <source>
        <dbReference type="SAM" id="MobiDB-lite"/>
    </source>
</evidence>
<dbReference type="Proteomes" id="UP000054217">
    <property type="component" value="Unassembled WGS sequence"/>
</dbReference>
<reference evidence="2 3" key="1">
    <citation type="submission" date="2014-04" db="EMBL/GenBank/DDBJ databases">
        <authorList>
            <consortium name="DOE Joint Genome Institute"/>
            <person name="Kuo A."/>
            <person name="Kohler A."/>
            <person name="Costa M.D."/>
            <person name="Nagy L.G."/>
            <person name="Floudas D."/>
            <person name="Copeland A."/>
            <person name="Barry K.W."/>
            <person name="Cichocki N."/>
            <person name="Veneault-Fourrey C."/>
            <person name="LaButti K."/>
            <person name="Lindquist E.A."/>
            <person name="Lipzen A."/>
            <person name="Lundell T."/>
            <person name="Morin E."/>
            <person name="Murat C."/>
            <person name="Sun H."/>
            <person name="Tunlid A."/>
            <person name="Henrissat B."/>
            <person name="Grigoriev I.V."/>
            <person name="Hibbett D.S."/>
            <person name="Martin F."/>
            <person name="Nordberg H.P."/>
            <person name="Cantor M.N."/>
            <person name="Hua S.X."/>
        </authorList>
    </citation>
    <scope>NUCLEOTIDE SEQUENCE [LARGE SCALE GENOMIC DNA]</scope>
    <source>
        <strain evidence="2 3">Marx 270</strain>
    </source>
</reference>
<dbReference type="OrthoDB" id="2637024at2759"/>
<organism evidence="2 3">
    <name type="scientific">Pisolithus tinctorius Marx 270</name>
    <dbReference type="NCBI Taxonomy" id="870435"/>
    <lineage>
        <taxon>Eukaryota</taxon>
        <taxon>Fungi</taxon>
        <taxon>Dikarya</taxon>
        <taxon>Basidiomycota</taxon>
        <taxon>Agaricomycotina</taxon>
        <taxon>Agaricomycetes</taxon>
        <taxon>Agaricomycetidae</taxon>
        <taxon>Boletales</taxon>
        <taxon>Sclerodermatineae</taxon>
        <taxon>Pisolithaceae</taxon>
        <taxon>Pisolithus</taxon>
    </lineage>
</organism>
<dbReference type="HOGENOM" id="CLU_678128_0_0_1"/>
<dbReference type="InParanoid" id="A0A0C3PTA8"/>
<protein>
    <submittedName>
        <fullName evidence="2">Uncharacterized protein</fullName>
    </submittedName>
</protein>
<name>A0A0C3PTA8_PISTI</name>
<sequence>MSFKGNRQGGRWRPKLKNLERGVEETWLPFADLRRAENRTDDRRRKLIDSLPVAKYAEELTVLSLLKDEVHYESHWHSPWRSSSEGPTSLFASDPFPPSDDLNTLRLLRWRALSRHSGIISLERRQQQPKILGDVIAHLRSGAYPRHRISGRPSASFCTREPPSMRPTKHHGGKFEPYRYGASNGDNGNWLRGVVVFGVAQVQYDYGLGNSVEAFELSCTARFMMVVTQHSHPLETYDAMEESLSRYSPFCRVVVPDGWLLNSGDASCKAGNEIIFILARTPWIGVQGSRASGMLPRRQIPGSLSSFLPFTLFTLQSFLRYMMDSGKLPNYKSSYLFRFHPYARVKPSARERVMNPSTVIAPNLDDVVNLTGSVDAPRRKLSMSTLVVVNMNVTIIRETGSRLIGD</sequence>
<dbReference type="EMBL" id="KN831949">
    <property type="protein sequence ID" value="KIO11934.1"/>
    <property type="molecule type" value="Genomic_DNA"/>
</dbReference>
<reference evidence="3" key="2">
    <citation type="submission" date="2015-01" db="EMBL/GenBank/DDBJ databases">
        <title>Evolutionary Origins and Diversification of the Mycorrhizal Mutualists.</title>
        <authorList>
            <consortium name="DOE Joint Genome Institute"/>
            <consortium name="Mycorrhizal Genomics Consortium"/>
            <person name="Kohler A."/>
            <person name="Kuo A."/>
            <person name="Nagy L.G."/>
            <person name="Floudas D."/>
            <person name="Copeland A."/>
            <person name="Barry K.W."/>
            <person name="Cichocki N."/>
            <person name="Veneault-Fourrey C."/>
            <person name="LaButti K."/>
            <person name="Lindquist E.A."/>
            <person name="Lipzen A."/>
            <person name="Lundell T."/>
            <person name="Morin E."/>
            <person name="Murat C."/>
            <person name="Riley R."/>
            <person name="Ohm R."/>
            <person name="Sun H."/>
            <person name="Tunlid A."/>
            <person name="Henrissat B."/>
            <person name="Grigoriev I.V."/>
            <person name="Hibbett D.S."/>
            <person name="Martin F."/>
        </authorList>
    </citation>
    <scope>NUCLEOTIDE SEQUENCE [LARGE SCALE GENOMIC DNA]</scope>
    <source>
        <strain evidence="3">Marx 270</strain>
    </source>
</reference>
<gene>
    <name evidence="2" type="ORF">M404DRAFT_7200</name>
</gene>
<feature type="region of interest" description="Disordered" evidence="1">
    <location>
        <begin position="152"/>
        <end position="173"/>
    </location>
</feature>
<proteinExistence type="predicted"/>
<dbReference type="AlphaFoldDB" id="A0A0C3PTA8"/>
<evidence type="ECO:0000313" key="3">
    <source>
        <dbReference type="Proteomes" id="UP000054217"/>
    </source>
</evidence>
<evidence type="ECO:0000313" key="2">
    <source>
        <dbReference type="EMBL" id="KIO11934.1"/>
    </source>
</evidence>